<accession>A0ABV7LB42</accession>
<dbReference type="Proteomes" id="UP001595536">
    <property type="component" value="Unassembled WGS sequence"/>
</dbReference>
<dbReference type="EMBL" id="JBHRUV010000002">
    <property type="protein sequence ID" value="MFC3264777.1"/>
    <property type="molecule type" value="Genomic_DNA"/>
</dbReference>
<dbReference type="PANTHER" id="PTHR43441:SF2">
    <property type="entry name" value="FAMILY ACETYLTRANSFERASE, PUTATIVE (AFU_ORTHOLOGUE AFUA_7G00850)-RELATED"/>
    <property type="match status" value="1"/>
</dbReference>
<dbReference type="Pfam" id="PF13302">
    <property type="entry name" value="Acetyltransf_3"/>
    <property type="match status" value="1"/>
</dbReference>
<dbReference type="InterPro" id="IPR000182">
    <property type="entry name" value="GNAT_dom"/>
</dbReference>
<dbReference type="Gene3D" id="3.40.630.30">
    <property type="match status" value="1"/>
</dbReference>
<keyword evidence="2" id="KW-0012">Acyltransferase</keyword>
<dbReference type="SUPFAM" id="SSF55729">
    <property type="entry name" value="Acyl-CoA N-acyltransferases (Nat)"/>
    <property type="match status" value="1"/>
</dbReference>
<keyword evidence="2" id="KW-0808">Transferase</keyword>
<sequence>MTSDLSGWRAPAFPPHSVLEGRWARLEPLDAQRHVAELEQAFAGADEVWTYLGPSPPRSRDDWLAVIAAALAFPNSRAWAVRDLRRGVAAGFLCLLDIRPAHGVAEIGNVSYSPLLQRTPAATEAVYLLLKLLFDAGYRRVEWKCDAANAASRRAAVRYGFVHEGLFRQHMVRKGRNRDTAWYAMLDGEWPRRRAAIEAWLAPGNFDAEGRQRERLARAAPPG</sequence>
<reference evidence="3" key="1">
    <citation type="journal article" date="2019" name="Int. J. Syst. Evol. Microbiol.">
        <title>The Global Catalogue of Microorganisms (GCM) 10K type strain sequencing project: providing services to taxonomists for standard genome sequencing and annotation.</title>
        <authorList>
            <consortium name="The Broad Institute Genomics Platform"/>
            <consortium name="The Broad Institute Genome Sequencing Center for Infectious Disease"/>
            <person name="Wu L."/>
            <person name="Ma J."/>
        </authorList>
    </citation>
    <scope>NUCLEOTIDE SEQUENCE [LARGE SCALE GENOMIC DNA]</scope>
    <source>
        <strain evidence="3">CCM 7941</strain>
    </source>
</reference>
<dbReference type="InterPro" id="IPR051908">
    <property type="entry name" value="Ribosomal_N-acetyltransferase"/>
</dbReference>
<name>A0ABV7LB42_9HYPH</name>
<evidence type="ECO:0000313" key="3">
    <source>
        <dbReference type="Proteomes" id="UP001595536"/>
    </source>
</evidence>
<evidence type="ECO:0000313" key="2">
    <source>
        <dbReference type="EMBL" id="MFC3264777.1"/>
    </source>
</evidence>
<proteinExistence type="predicted"/>
<dbReference type="EC" id="2.3.-.-" evidence="2"/>
<evidence type="ECO:0000259" key="1">
    <source>
        <dbReference type="PROSITE" id="PS51186"/>
    </source>
</evidence>
<keyword evidence="3" id="KW-1185">Reference proteome</keyword>
<protein>
    <submittedName>
        <fullName evidence="2">GNAT family N-acetyltransferase</fullName>
        <ecNumber evidence="2">2.3.-.-</ecNumber>
    </submittedName>
</protein>
<gene>
    <name evidence="2" type="ORF">ACFOEX_00190</name>
</gene>
<dbReference type="InterPro" id="IPR016181">
    <property type="entry name" value="Acyl_CoA_acyltransferase"/>
</dbReference>
<dbReference type="GO" id="GO:0016746">
    <property type="term" value="F:acyltransferase activity"/>
    <property type="evidence" value="ECO:0007669"/>
    <property type="project" value="UniProtKB-KW"/>
</dbReference>
<dbReference type="PROSITE" id="PS51186">
    <property type="entry name" value="GNAT"/>
    <property type="match status" value="1"/>
</dbReference>
<comment type="caution">
    <text evidence="2">The sequence shown here is derived from an EMBL/GenBank/DDBJ whole genome shotgun (WGS) entry which is preliminary data.</text>
</comment>
<feature type="domain" description="N-acetyltransferase" evidence="1">
    <location>
        <begin position="24"/>
        <end position="179"/>
    </location>
</feature>
<organism evidence="2 3">
    <name type="scientific">Camelimonas abortus</name>
    <dbReference type="NCBI Taxonomy" id="1017184"/>
    <lineage>
        <taxon>Bacteria</taxon>
        <taxon>Pseudomonadati</taxon>
        <taxon>Pseudomonadota</taxon>
        <taxon>Alphaproteobacteria</taxon>
        <taxon>Hyphomicrobiales</taxon>
        <taxon>Chelatococcaceae</taxon>
        <taxon>Camelimonas</taxon>
    </lineage>
</organism>
<dbReference type="PANTHER" id="PTHR43441">
    <property type="entry name" value="RIBOSOMAL-PROTEIN-SERINE ACETYLTRANSFERASE"/>
    <property type="match status" value="1"/>
</dbReference>
<dbReference type="RefSeq" id="WP_376828753.1">
    <property type="nucleotide sequence ID" value="NZ_JBHLWR010000004.1"/>
</dbReference>